<dbReference type="EMBL" id="CP123000">
    <property type="protein sequence ID" value="WGI66228.1"/>
    <property type="molecule type" value="Genomic_DNA"/>
</dbReference>
<evidence type="ECO:0000313" key="6">
    <source>
        <dbReference type="Proteomes" id="UP001227095"/>
    </source>
</evidence>
<dbReference type="Pfam" id="PF03061">
    <property type="entry name" value="4HBT"/>
    <property type="match status" value="1"/>
</dbReference>
<dbReference type="RefSeq" id="WP_227703491.1">
    <property type="nucleotide sequence ID" value="NZ_CP123000.1"/>
</dbReference>
<organism evidence="5 6">
    <name type="scientific">Neorhizobium petrolearium</name>
    <dbReference type="NCBI Taxonomy" id="515361"/>
    <lineage>
        <taxon>Bacteria</taxon>
        <taxon>Pseudomonadati</taxon>
        <taxon>Pseudomonadota</taxon>
        <taxon>Alphaproteobacteria</taxon>
        <taxon>Hyphomicrobiales</taxon>
        <taxon>Rhizobiaceae</taxon>
        <taxon>Rhizobium/Agrobacterium group</taxon>
        <taxon>Neorhizobium</taxon>
    </lineage>
</organism>
<dbReference type="SUPFAM" id="SSF54637">
    <property type="entry name" value="Thioesterase/thiol ester dehydrase-isomerase"/>
    <property type="match status" value="1"/>
</dbReference>
<reference evidence="5 6" key="1">
    <citation type="submission" date="2023-04" db="EMBL/GenBank/DDBJ databases">
        <title>Neorhizobium petrolearium OS53, complete genome.</title>
        <authorList>
            <person name="Yu T."/>
        </authorList>
    </citation>
    <scope>NUCLEOTIDE SEQUENCE [LARGE SCALE GENOMIC DNA]</scope>
    <source>
        <strain evidence="5 6">OS53</strain>
    </source>
</reference>
<dbReference type="InterPro" id="IPR006683">
    <property type="entry name" value="Thioestr_dom"/>
</dbReference>
<proteinExistence type="inferred from homology"/>
<evidence type="ECO:0000256" key="2">
    <source>
        <dbReference type="ARBA" id="ARBA00022801"/>
    </source>
</evidence>
<evidence type="ECO:0000256" key="1">
    <source>
        <dbReference type="ARBA" id="ARBA00010458"/>
    </source>
</evidence>
<accession>A0ABY8LV75</accession>
<name>A0ABY8LV75_9HYPH</name>
<sequence>MTKAALVAASRLCRKLAVLASSERLDFHHPVRVGAIVEAIARVVATGRSSMTVGFSFQWARPQMRNLNVRKRCTIL</sequence>
<feature type="domain" description="HotDog ACOT-type" evidence="4">
    <location>
        <begin position="1"/>
        <end position="76"/>
    </location>
</feature>
<dbReference type="PANTHER" id="PTHR11049">
    <property type="entry name" value="ACYL COENZYME A THIOESTER HYDROLASE"/>
    <property type="match status" value="1"/>
</dbReference>
<dbReference type="PROSITE" id="PS51770">
    <property type="entry name" value="HOTDOG_ACOT"/>
    <property type="match status" value="1"/>
</dbReference>
<gene>
    <name evidence="5" type="ORF">QEO92_14250</name>
</gene>
<dbReference type="InterPro" id="IPR040170">
    <property type="entry name" value="Cytosol_ACT"/>
</dbReference>
<protein>
    <submittedName>
        <fullName evidence="5">Hotdog domain-containing protein</fullName>
    </submittedName>
</protein>
<evidence type="ECO:0000259" key="4">
    <source>
        <dbReference type="PROSITE" id="PS51770"/>
    </source>
</evidence>
<keyword evidence="6" id="KW-1185">Reference proteome</keyword>
<dbReference type="InterPro" id="IPR033120">
    <property type="entry name" value="HOTDOG_ACOT"/>
</dbReference>
<evidence type="ECO:0000313" key="5">
    <source>
        <dbReference type="EMBL" id="WGI66228.1"/>
    </source>
</evidence>
<dbReference type="PANTHER" id="PTHR11049:SF24">
    <property type="entry name" value="CYTOSOLIC ACYL COENZYME A THIOESTER HYDROLASE"/>
    <property type="match status" value="1"/>
</dbReference>
<keyword evidence="2 3" id="KW-0378">Hydrolase</keyword>
<evidence type="ECO:0000256" key="3">
    <source>
        <dbReference type="PROSITE-ProRule" id="PRU01106"/>
    </source>
</evidence>
<comment type="similarity">
    <text evidence="1">Belongs to the acyl coenzyme A hydrolase family.</text>
</comment>
<dbReference type="Proteomes" id="UP001227095">
    <property type="component" value="Chromosome"/>
</dbReference>
<dbReference type="Gene3D" id="3.10.129.10">
    <property type="entry name" value="Hotdog Thioesterase"/>
    <property type="match status" value="1"/>
</dbReference>
<dbReference type="InterPro" id="IPR029069">
    <property type="entry name" value="HotDog_dom_sf"/>
</dbReference>